<proteinExistence type="predicted"/>
<feature type="compositionally biased region" description="Gly residues" evidence="6">
    <location>
        <begin position="334"/>
        <end position="346"/>
    </location>
</feature>
<dbReference type="InterPro" id="IPR016288">
    <property type="entry name" value="Beta_cellobiohydrolase"/>
</dbReference>
<keyword evidence="2 5" id="KW-0547">Nucleotide-binding</keyword>
<organism evidence="8 9">
    <name type="scientific">Nonomuraea diastatica</name>
    <dbReference type="NCBI Taxonomy" id="1848329"/>
    <lineage>
        <taxon>Bacteria</taxon>
        <taxon>Bacillati</taxon>
        <taxon>Actinomycetota</taxon>
        <taxon>Actinomycetes</taxon>
        <taxon>Streptosporangiales</taxon>
        <taxon>Streptosporangiaceae</taxon>
        <taxon>Nonomuraea</taxon>
    </lineage>
</organism>
<dbReference type="PROSITE" id="PS00108">
    <property type="entry name" value="PROTEIN_KINASE_ST"/>
    <property type="match status" value="1"/>
</dbReference>
<dbReference type="Pfam" id="PF01341">
    <property type="entry name" value="Glyco_hydro_6"/>
    <property type="match status" value="1"/>
</dbReference>
<feature type="region of interest" description="Disordered" evidence="6">
    <location>
        <begin position="275"/>
        <end position="415"/>
    </location>
</feature>
<accession>A0A4R4WUN7</accession>
<dbReference type="PANTHER" id="PTHR43289:SF34">
    <property type="entry name" value="SERINE_THREONINE-PROTEIN KINASE YBDM-RELATED"/>
    <property type="match status" value="1"/>
</dbReference>
<dbReference type="InterPro" id="IPR036434">
    <property type="entry name" value="Beta_cellobiohydrolase_sf"/>
</dbReference>
<keyword evidence="3" id="KW-0418">Kinase</keyword>
<dbReference type="PRINTS" id="PR00733">
    <property type="entry name" value="GLHYDRLASE6"/>
</dbReference>
<name>A0A4R4WUN7_9ACTN</name>
<dbReference type="InterPro" id="IPR000719">
    <property type="entry name" value="Prot_kinase_dom"/>
</dbReference>
<feature type="binding site" evidence="5">
    <location>
        <position position="58"/>
    </location>
    <ligand>
        <name>ATP</name>
        <dbReference type="ChEBI" id="CHEBI:30616"/>
    </ligand>
</feature>
<dbReference type="SUPFAM" id="SSF51989">
    <property type="entry name" value="Glycosyl hydrolases family 6, cellulases"/>
    <property type="match status" value="1"/>
</dbReference>
<feature type="domain" description="Protein kinase" evidence="7">
    <location>
        <begin position="30"/>
        <end position="280"/>
    </location>
</feature>
<feature type="compositionally biased region" description="Gly residues" evidence="6">
    <location>
        <begin position="363"/>
        <end position="390"/>
    </location>
</feature>
<keyword evidence="1" id="KW-0808">Transferase</keyword>
<keyword evidence="4 5" id="KW-0067">ATP-binding</keyword>
<dbReference type="InterPro" id="IPR008271">
    <property type="entry name" value="Ser/Thr_kinase_AS"/>
</dbReference>
<dbReference type="GO" id="GO:0004553">
    <property type="term" value="F:hydrolase activity, hydrolyzing O-glycosyl compounds"/>
    <property type="evidence" value="ECO:0007669"/>
    <property type="project" value="InterPro"/>
</dbReference>
<feature type="compositionally biased region" description="Low complexity" evidence="6">
    <location>
        <begin position="347"/>
        <end position="362"/>
    </location>
</feature>
<evidence type="ECO:0000256" key="2">
    <source>
        <dbReference type="ARBA" id="ARBA00022741"/>
    </source>
</evidence>
<protein>
    <recommendedName>
        <fullName evidence="7">Protein kinase domain-containing protein</fullName>
    </recommendedName>
</protein>
<evidence type="ECO:0000256" key="1">
    <source>
        <dbReference type="ARBA" id="ARBA00022679"/>
    </source>
</evidence>
<dbReference type="OrthoDB" id="309899at2"/>
<dbReference type="SMART" id="SM00220">
    <property type="entry name" value="S_TKc"/>
    <property type="match status" value="1"/>
</dbReference>
<dbReference type="SUPFAM" id="SSF56112">
    <property type="entry name" value="Protein kinase-like (PK-like)"/>
    <property type="match status" value="1"/>
</dbReference>
<dbReference type="InterPro" id="IPR017441">
    <property type="entry name" value="Protein_kinase_ATP_BS"/>
</dbReference>
<feature type="compositionally biased region" description="Polar residues" evidence="6">
    <location>
        <begin position="466"/>
        <end position="485"/>
    </location>
</feature>
<dbReference type="Gene3D" id="3.20.20.40">
    <property type="entry name" value="1, 4-beta cellobiohydrolase"/>
    <property type="match status" value="1"/>
</dbReference>
<dbReference type="EMBL" id="SMKP01000036">
    <property type="protein sequence ID" value="TDD21345.1"/>
    <property type="molecule type" value="Genomic_DNA"/>
</dbReference>
<evidence type="ECO:0000313" key="9">
    <source>
        <dbReference type="Proteomes" id="UP000294543"/>
    </source>
</evidence>
<dbReference type="InterPro" id="IPR011009">
    <property type="entry name" value="Kinase-like_dom_sf"/>
</dbReference>
<dbReference type="Gene3D" id="1.10.510.10">
    <property type="entry name" value="Transferase(Phosphotransferase) domain 1"/>
    <property type="match status" value="1"/>
</dbReference>
<evidence type="ECO:0000256" key="5">
    <source>
        <dbReference type="PROSITE-ProRule" id="PRU10141"/>
    </source>
</evidence>
<evidence type="ECO:0000313" key="8">
    <source>
        <dbReference type="EMBL" id="TDD21345.1"/>
    </source>
</evidence>
<dbReference type="AlphaFoldDB" id="A0A4R4WUN7"/>
<dbReference type="CDD" id="cd14014">
    <property type="entry name" value="STKc_PknB_like"/>
    <property type="match status" value="1"/>
</dbReference>
<dbReference type="Pfam" id="PF00069">
    <property type="entry name" value="Pkinase"/>
    <property type="match status" value="1"/>
</dbReference>
<sequence>MDHPARGELTWPSMTMEALRDGDPRQVGPYTLLGRLGEGGMGVVYLGRSPDGTQVAVKLIHARLDAHADFRRRFAREVAAAKRVARFCTAPVLDADVQGELAYLVTEYVEGPSLGDVVRSSGPLKGSALDGLAASVAMALRAIHGAGVVHRDLKPSNVLLSQVGPKVIDFGIAQLADAEMSSAIVGTPSYMSPEQVSGATIGPPSDIFSWGCTVAFAAGGVPPFGSGSVPTVLLRIVNETPDLRGLTGSLRDLVVASLVKNPAQRPTAQDLMDRLSTSAVPGPGASGLSTTTGPGAPVPGGGVAGTGEEGGSRGAGAGSGAAGGAGAGAAVSRPGGGGALPGGAWEGGRPTAPGGTAGPTTGSPGGPGRRDGSGGSGSHHGSGGPGGHHGPGSLLDHSGPEGARSGGPRNARRRGVSRLVAAGGRRRLTAAAAAVVVAVAGVSAALMWRDRGTSDTTTVDEVTPTLAATSGQNGTADQSSTTGQDATRPAGAIRNPLMAQGKVSFHSPPEPGASRQATLWKQDRPEDAELMSRLAAVPHAIRLDQPEVRSEVDVTIEAAEKAGGVPVFLINSMPGSDCLPIEPKDMTAYQEWITGIARQIGQARAVVILEPSSLVKLPGTRKCDADGSPEQRYRDLRQAVRSLRSNPRTAVYLDGSQDYWPGTDVMARRLIGAGVEEADGFFVNTAGYQRTEKSVEYGKALSACVSVQLRTGREECPQDTPVDRSRMPHFVIDTARNGQGSWTPEKKYADPQVWCNPPGRGVGPRPTTETGEELVDAYLWIARPGTSSGRCRRGAGGEEDPVRGVVSPDGGQWWADLALERAKNANPPLR</sequence>
<dbReference type="PROSITE" id="PS00107">
    <property type="entry name" value="PROTEIN_KINASE_ATP"/>
    <property type="match status" value="1"/>
</dbReference>
<dbReference type="PROSITE" id="PS50011">
    <property type="entry name" value="PROTEIN_KINASE_DOM"/>
    <property type="match status" value="1"/>
</dbReference>
<dbReference type="PANTHER" id="PTHR43289">
    <property type="entry name" value="MITOGEN-ACTIVATED PROTEIN KINASE KINASE KINASE 20-RELATED"/>
    <property type="match status" value="1"/>
</dbReference>
<dbReference type="GO" id="GO:0004674">
    <property type="term" value="F:protein serine/threonine kinase activity"/>
    <property type="evidence" value="ECO:0007669"/>
    <property type="project" value="TreeGrafter"/>
</dbReference>
<gene>
    <name evidence="8" type="ORF">E1294_15305</name>
</gene>
<feature type="region of interest" description="Disordered" evidence="6">
    <location>
        <begin position="466"/>
        <end position="489"/>
    </location>
</feature>
<dbReference type="GO" id="GO:0005524">
    <property type="term" value="F:ATP binding"/>
    <property type="evidence" value="ECO:0007669"/>
    <property type="project" value="UniProtKB-UniRule"/>
</dbReference>
<reference evidence="8 9" key="1">
    <citation type="submission" date="2019-03" db="EMBL/GenBank/DDBJ databases">
        <title>Draft genome sequences of novel Actinobacteria.</title>
        <authorList>
            <person name="Sahin N."/>
            <person name="Ay H."/>
            <person name="Saygin H."/>
        </authorList>
    </citation>
    <scope>NUCLEOTIDE SEQUENCE [LARGE SCALE GENOMIC DNA]</scope>
    <source>
        <strain evidence="8 9">KC712</strain>
    </source>
</reference>
<feature type="compositionally biased region" description="Gly residues" evidence="6">
    <location>
        <begin position="298"/>
        <end position="327"/>
    </location>
</feature>
<comment type="caution">
    <text evidence="8">The sequence shown here is derived from an EMBL/GenBank/DDBJ whole genome shotgun (WGS) entry which is preliminary data.</text>
</comment>
<evidence type="ECO:0000256" key="6">
    <source>
        <dbReference type="SAM" id="MobiDB-lite"/>
    </source>
</evidence>
<evidence type="ECO:0000259" key="7">
    <source>
        <dbReference type="PROSITE" id="PS50011"/>
    </source>
</evidence>
<dbReference type="Gene3D" id="3.30.200.20">
    <property type="entry name" value="Phosphorylase Kinase, domain 1"/>
    <property type="match status" value="1"/>
</dbReference>
<keyword evidence="9" id="KW-1185">Reference proteome</keyword>
<dbReference type="GO" id="GO:0030245">
    <property type="term" value="P:cellulose catabolic process"/>
    <property type="evidence" value="ECO:0007669"/>
    <property type="project" value="InterPro"/>
</dbReference>
<evidence type="ECO:0000256" key="3">
    <source>
        <dbReference type="ARBA" id="ARBA00022777"/>
    </source>
</evidence>
<dbReference type="Proteomes" id="UP000294543">
    <property type="component" value="Unassembled WGS sequence"/>
</dbReference>
<evidence type="ECO:0000256" key="4">
    <source>
        <dbReference type="ARBA" id="ARBA00022840"/>
    </source>
</evidence>